<dbReference type="GO" id="GO:0000287">
    <property type="term" value="F:magnesium ion binding"/>
    <property type="evidence" value="ECO:0007669"/>
    <property type="project" value="UniProtKB-UniRule"/>
</dbReference>
<dbReference type="InterPro" id="IPR023031">
    <property type="entry name" value="OPRT"/>
</dbReference>
<comment type="caution">
    <text evidence="8">The sequence shown here is derived from an EMBL/GenBank/DDBJ whole genome shotgun (WGS) entry which is preliminary data.</text>
</comment>
<comment type="function">
    <text evidence="6">Catalyzes the transfer of a ribosyl phosphate group from 5-phosphoribose 1-diphosphate to orotate, leading to the formation of orotidine monophosphate (OMP).</text>
</comment>
<dbReference type="GO" id="GO:0004588">
    <property type="term" value="F:orotate phosphoribosyltransferase activity"/>
    <property type="evidence" value="ECO:0007669"/>
    <property type="project" value="UniProtKB-UniRule"/>
</dbReference>
<dbReference type="CDD" id="cd06223">
    <property type="entry name" value="PRTases_typeI"/>
    <property type="match status" value="1"/>
</dbReference>
<keyword evidence="6" id="KW-0460">Magnesium</keyword>
<name>A0A1G2KVS6_9BACT</name>
<comment type="pathway">
    <text evidence="1 6">Pyrimidine metabolism; UMP biosynthesis via de novo pathway; UMP from orotate: step 1/2.</text>
</comment>
<feature type="domain" description="Phosphoribosyltransferase" evidence="7">
    <location>
        <begin position="65"/>
        <end position="165"/>
    </location>
</feature>
<evidence type="ECO:0000256" key="3">
    <source>
        <dbReference type="ARBA" id="ARBA00022676"/>
    </source>
</evidence>
<comment type="caution">
    <text evidence="6">Lacks conserved residue(s) required for the propagation of feature annotation.</text>
</comment>
<evidence type="ECO:0000313" key="9">
    <source>
        <dbReference type="Proteomes" id="UP000177811"/>
    </source>
</evidence>
<dbReference type="Pfam" id="PF00156">
    <property type="entry name" value="Pribosyltran"/>
    <property type="match status" value="1"/>
</dbReference>
<dbReference type="HAMAP" id="MF_01208">
    <property type="entry name" value="PyrE"/>
    <property type="match status" value="1"/>
</dbReference>
<protein>
    <recommendedName>
        <fullName evidence="2 6">Orotate phosphoribosyltransferase</fullName>
        <shortName evidence="6">OPRT</shortName>
        <shortName evidence="6">OPRTase</shortName>
        <ecNumber evidence="2 6">2.4.2.10</ecNumber>
    </recommendedName>
</protein>
<evidence type="ECO:0000256" key="5">
    <source>
        <dbReference type="ARBA" id="ARBA00022975"/>
    </source>
</evidence>
<dbReference type="UniPathway" id="UPA00070">
    <property type="reaction ID" value="UER00119"/>
</dbReference>
<keyword evidence="3 6" id="KW-0328">Glycosyltransferase</keyword>
<evidence type="ECO:0000313" key="8">
    <source>
        <dbReference type="EMBL" id="OHA03538.1"/>
    </source>
</evidence>
<evidence type="ECO:0000256" key="4">
    <source>
        <dbReference type="ARBA" id="ARBA00022679"/>
    </source>
</evidence>
<evidence type="ECO:0000256" key="1">
    <source>
        <dbReference type="ARBA" id="ARBA00004889"/>
    </source>
</evidence>
<evidence type="ECO:0000259" key="7">
    <source>
        <dbReference type="Pfam" id="PF00156"/>
    </source>
</evidence>
<dbReference type="EMBL" id="MHQL01000013">
    <property type="protein sequence ID" value="OHA03538.1"/>
    <property type="molecule type" value="Genomic_DNA"/>
</dbReference>
<gene>
    <name evidence="6" type="primary">pyrE</name>
    <name evidence="8" type="ORF">A3C16_00485</name>
</gene>
<dbReference type="PANTHER" id="PTHR19278:SF9">
    <property type="entry name" value="URIDINE 5'-MONOPHOSPHATE SYNTHASE"/>
    <property type="match status" value="1"/>
</dbReference>
<organism evidence="8 9">
    <name type="scientific">Candidatus Sungbacteria bacterium RIFCSPHIGHO2_02_FULL_51_29</name>
    <dbReference type="NCBI Taxonomy" id="1802273"/>
    <lineage>
        <taxon>Bacteria</taxon>
        <taxon>Candidatus Sungiibacteriota</taxon>
    </lineage>
</organism>
<feature type="binding site" description="in other chain" evidence="6">
    <location>
        <begin position="127"/>
        <end position="135"/>
    </location>
    <ligand>
        <name>5-phospho-alpha-D-ribose 1-diphosphate</name>
        <dbReference type="ChEBI" id="CHEBI:58017"/>
        <note>ligand shared between dimeric partners</note>
    </ligand>
</feature>
<feature type="binding site" description="in other chain" evidence="6">
    <location>
        <position position="101"/>
    </location>
    <ligand>
        <name>5-phospho-alpha-D-ribose 1-diphosphate</name>
        <dbReference type="ChEBI" id="CHEBI:58017"/>
        <note>ligand shared between dimeric partners</note>
    </ligand>
</feature>
<dbReference type="AlphaFoldDB" id="A0A1G2KVS6"/>
<evidence type="ECO:0000256" key="6">
    <source>
        <dbReference type="HAMAP-Rule" id="MF_01208"/>
    </source>
</evidence>
<comment type="subunit">
    <text evidence="6">Homodimer.</text>
</comment>
<dbReference type="Gene3D" id="3.40.50.2020">
    <property type="match status" value="1"/>
</dbReference>
<dbReference type="PANTHER" id="PTHR19278">
    <property type="entry name" value="OROTATE PHOSPHORIBOSYLTRANSFERASE"/>
    <property type="match status" value="1"/>
</dbReference>
<dbReference type="InterPro" id="IPR029057">
    <property type="entry name" value="PRTase-like"/>
</dbReference>
<comment type="cofactor">
    <cofactor evidence="6">
        <name>Mg(2+)</name>
        <dbReference type="ChEBI" id="CHEBI:18420"/>
    </cofactor>
</comment>
<dbReference type="EC" id="2.4.2.10" evidence="2 6"/>
<dbReference type="GO" id="GO:0044205">
    <property type="term" value="P:'de novo' UMP biosynthetic process"/>
    <property type="evidence" value="ECO:0007669"/>
    <property type="project" value="UniProtKB-UniRule"/>
</dbReference>
<comment type="catalytic activity">
    <reaction evidence="6">
        <text>orotidine 5'-phosphate + diphosphate = orotate + 5-phospho-alpha-D-ribose 1-diphosphate</text>
        <dbReference type="Rhea" id="RHEA:10380"/>
        <dbReference type="ChEBI" id="CHEBI:30839"/>
        <dbReference type="ChEBI" id="CHEBI:33019"/>
        <dbReference type="ChEBI" id="CHEBI:57538"/>
        <dbReference type="ChEBI" id="CHEBI:58017"/>
        <dbReference type="EC" id="2.4.2.10"/>
    </reaction>
</comment>
<dbReference type="Proteomes" id="UP000177811">
    <property type="component" value="Unassembled WGS sequence"/>
</dbReference>
<comment type="similarity">
    <text evidence="6">Belongs to the purine/pyrimidine phosphoribosyltransferase family. PyrE subfamily.</text>
</comment>
<feature type="binding site" evidence="6">
    <location>
        <position position="159"/>
    </location>
    <ligand>
        <name>orotate</name>
        <dbReference type="ChEBI" id="CHEBI:30839"/>
    </ligand>
</feature>
<keyword evidence="5 6" id="KW-0665">Pyrimidine biosynthesis</keyword>
<dbReference type="SUPFAM" id="SSF53271">
    <property type="entry name" value="PRTase-like"/>
    <property type="match status" value="1"/>
</dbReference>
<evidence type="ECO:0000256" key="2">
    <source>
        <dbReference type="ARBA" id="ARBA00011971"/>
    </source>
</evidence>
<keyword evidence="4 6" id="KW-0808">Transferase</keyword>
<dbReference type="InterPro" id="IPR000836">
    <property type="entry name" value="PRTase_dom"/>
</dbReference>
<reference evidence="8 9" key="1">
    <citation type="journal article" date="2016" name="Nat. Commun.">
        <title>Thousands of microbial genomes shed light on interconnected biogeochemical processes in an aquifer system.</title>
        <authorList>
            <person name="Anantharaman K."/>
            <person name="Brown C.T."/>
            <person name="Hug L.A."/>
            <person name="Sharon I."/>
            <person name="Castelle C.J."/>
            <person name="Probst A.J."/>
            <person name="Thomas B.C."/>
            <person name="Singh A."/>
            <person name="Wilkins M.J."/>
            <person name="Karaoz U."/>
            <person name="Brodie E.L."/>
            <person name="Williams K.H."/>
            <person name="Hubbard S.S."/>
            <person name="Banfield J.F."/>
        </authorList>
    </citation>
    <scope>NUCLEOTIDE SEQUENCE [LARGE SCALE GENOMIC DNA]</scope>
</reference>
<sequence>MIRVHDRDRLLEMLHAVGAVRTGHFIYTSGRHGAKYVNKDALYPDAMLTAYFCEIIADRFVKDGIEVVLAPALGGIDLKTWVSYHLSRKCGRKVYGVYAEKNSDGTAFLLRRGYETFVSGRRVLVVEDVLNTGGSIRKVLRLAESVGGIVVGAAALVDRGGFTAELLGVPKLVSVFDMPLESWDPERCPLCRDGAPLTKGFGKT</sequence>
<dbReference type="GO" id="GO:0019856">
    <property type="term" value="P:pyrimidine nucleobase biosynthetic process"/>
    <property type="evidence" value="ECO:0007669"/>
    <property type="project" value="TreeGrafter"/>
</dbReference>
<proteinExistence type="inferred from homology"/>
<accession>A0A1G2KVS6</accession>